<dbReference type="PROSITE" id="PS00166">
    <property type="entry name" value="ENOYL_COA_HYDRATASE"/>
    <property type="match status" value="1"/>
</dbReference>
<comment type="similarity">
    <text evidence="1 3">Belongs to the enoyl-CoA hydratase/isomerase family.</text>
</comment>
<dbReference type="GO" id="GO:0016836">
    <property type="term" value="F:hydro-lyase activity"/>
    <property type="evidence" value="ECO:0007669"/>
    <property type="project" value="UniProtKB-ARBA"/>
</dbReference>
<dbReference type="EMBL" id="CP106878">
    <property type="protein sequence ID" value="WAA11181.1"/>
    <property type="molecule type" value="Genomic_DNA"/>
</dbReference>
<dbReference type="PANTHER" id="PTHR11941:SF54">
    <property type="entry name" value="ENOYL-COA HYDRATASE, MITOCHONDRIAL"/>
    <property type="match status" value="1"/>
</dbReference>
<reference evidence="4" key="1">
    <citation type="submission" date="2022-09" db="EMBL/GenBank/DDBJ databases">
        <title>Complete Genomes of Fervidibacillus albus and Fervidibacillus halotolerans isolated from tidal flat sediments.</title>
        <authorList>
            <person name="Kwon K.K."/>
            <person name="Yang S.-H."/>
            <person name="Park M.J."/>
            <person name="Oh H.-M."/>
        </authorList>
    </citation>
    <scope>NUCLEOTIDE SEQUENCE</scope>
    <source>
        <strain evidence="4">MEBiC13591</strain>
    </source>
</reference>
<dbReference type="Gene3D" id="1.10.12.10">
    <property type="entry name" value="Lyase 2-enoyl-coa Hydratase, Chain A, domain 2"/>
    <property type="match status" value="1"/>
</dbReference>
<gene>
    <name evidence="4" type="ORF">OE104_01055</name>
</gene>
<dbReference type="InterPro" id="IPR029045">
    <property type="entry name" value="ClpP/crotonase-like_dom_sf"/>
</dbReference>
<dbReference type="FunFam" id="3.90.226.10:FF:000009">
    <property type="entry name" value="Carnitinyl-CoA dehydratase"/>
    <property type="match status" value="1"/>
</dbReference>
<name>A0A9E8LX42_9BACI</name>
<keyword evidence="5" id="KW-1185">Reference proteome</keyword>
<dbReference type="GO" id="GO:0006635">
    <property type="term" value="P:fatty acid beta-oxidation"/>
    <property type="evidence" value="ECO:0007669"/>
    <property type="project" value="TreeGrafter"/>
</dbReference>
<proteinExistence type="inferred from homology"/>
<accession>A0A9E8LX42</accession>
<evidence type="ECO:0000256" key="1">
    <source>
        <dbReference type="ARBA" id="ARBA00005254"/>
    </source>
</evidence>
<evidence type="ECO:0000256" key="2">
    <source>
        <dbReference type="ARBA" id="ARBA00023239"/>
    </source>
</evidence>
<keyword evidence="2" id="KW-0456">Lyase</keyword>
<sequence length="252" mass="28091">MEKKQNGPIASITLNRPSVLNALNRKMVNEIVASLKQFDANDEIRVIVINGKGKAFAAGADIEELASDDPVSLEQTNPFAEWDQIYTIKKPIIGAVHGYCLGGGFELSLACDLLIAAEGTKFGFPEVKLGVMPGAGGTQWLTKFIGKTKAMEWLWTGDLYDALEAYRYGIVNKIVPKQLLMEETMKWAEKIAAQPPLSIRFIKEAVYKAIDRPLDEGMHFERKNFSLLFASNDQKEGMQAFLEKRNPKFMGK</sequence>
<dbReference type="CDD" id="cd06558">
    <property type="entry name" value="crotonase-like"/>
    <property type="match status" value="1"/>
</dbReference>
<dbReference type="InterPro" id="IPR014748">
    <property type="entry name" value="Enoyl-CoA_hydra_C"/>
</dbReference>
<dbReference type="Pfam" id="PF00378">
    <property type="entry name" value="ECH_1"/>
    <property type="match status" value="1"/>
</dbReference>
<protein>
    <submittedName>
        <fullName evidence="4">Enoyl-CoA hydratase-related protein</fullName>
    </submittedName>
</protein>
<dbReference type="KEGG" id="faf:OE104_01055"/>
<dbReference type="Gene3D" id="3.90.226.10">
    <property type="entry name" value="2-enoyl-CoA Hydratase, Chain A, domain 1"/>
    <property type="match status" value="1"/>
</dbReference>
<evidence type="ECO:0000313" key="5">
    <source>
        <dbReference type="Proteomes" id="UP001164718"/>
    </source>
</evidence>
<dbReference type="FunFam" id="1.10.12.10:FF:000001">
    <property type="entry name" value="Probable enoyl-CoA hydratase, mitochondrial"/>
    <property type="match status" value="1"/>
</dbReference>
<evidence type="ECO:0000256" key="3">
    <source>
        <dbReference type="RuleBase" id="RU003707"/>
    </source>
</evidence>
<organism evidence="4 5">
    <name type="scientific">Fervidibacillus albus</name>
    <dbReference type="NCBI Taxonomy" id="2980026"/>
    <lineage>
        <taxon>Bacteria</taxon>
        <taxon>Bacillati</taxon>
        <taxon>Bacillota</taxon>
        <taxon>Bacilli</taxon>
        <taxon>Bacillales</taxon>
        <taxon>Bacillaceae</taxon>
        <taxon>Fervidibacillus</taxon>
    </lineage>
</organism>
<evidence type="ECO:0000313" key="4">
    <source>
        <dbReference type="EMBL" id="WAA11181.1"/>
    </source>
</evidence>
<dbReference type="SUPFAM" id="SSF52096">
    <property type="entry name" value="ClpP/crotonase"/>
    <property type="match status" value="1"/>
</dbReference>
<dbReference type="InterPro" id="IPR001753">
    <property type="entry name" value="Enoyl-CoA_hydra/iso"/>
</dbReference>
<dbReference type="InterPro" id="IPR018376">
    <property type="entry name" value="Enoyl-CoA_hyd/isom_CS"/>
</dbReference>
<dbReference type="PANTHER" id="PTHR11941">
    <property type="entry name" value="ENOYL-COA HYDRATASE-RELATED"/>
    <property type="match status" value="1"/>
</dbReference>
<dbReference type="Proteomes" id="UP001164718">
    <property type="component" value="Chromosome"/>
</dbReference>
<dbReference type="AlphaFoldDB" id="A0A9E8LX42"/>